<evidence type="ECO:0000256" key="6">
    <source>
        <dbReference type="RuleBase" id="RU361145"/>
    </source>
</evidence>
<dbReference type="GO" id="GO:0004322">
    <property type="term" value="F:ferroxidase activity"/>
    <property type="evidence" value="ECO:0007669"/>
    <property type="project" value="UniProtKB-EC"/>
</dbReference>
<evidence type="ECO:0000256" key="2">
    <source>
        <dbReference type="ARBA" id="ARBA00022434"/>
    </source>
</evidence>
<dbReference type="SUPFAM" id="SSF47240">
    <property type="entry name" value="Ferritin-like"/>
    <property type="match status" value="1"/>
</dbReference>
<dbReference type="KEGG" id="dpa:109539483"/>
<dbReference type="GO" id="GO:0006879">
    <property type="term" value="P:intracellular iron ion homeostasis"/>
    <property type="evidence" value="ECO:0007669"/>
    <property type="project" value="UniProtKB-KW"/>
</dbReference>
<evidence type="ECO:0000256" key="7">
    <source>
        <dbReference type="SAM" id="MobiDB-lite"/>
    </source>
</evidence>
<dbReference type="InterPro" id="IPR012347">
    <property type="entry name" value="Ferritin-like"/>
</dbReference>
<feature type="binding site" evidence="5">
    <location>
        <position position="228"/>
    </location>
    <ligand>
        <name>Fe cation</name>
        <dbReference type="ChEBI" id="CHEBI:24875"/>
        <label>1</label>
    </ligand>
</feature>
<reference evidence="9" key="2">
    <citation type="submission" date="2024-08" db="UniProtKB">
        <authorList>
            <consortium name="EnsemblMetazoa"/>
        </authorList>
    </citation>
    <scope>IDENTIFICATION</scope>
</reference>
<feature type="binding site" evidence="5">
    <location>
        <position position="194"/>
    </location>
    <ligand>
        <name>Fe cation</name>
        <dbReference type="ChEBI" id="CHEBI:24875"/>
        <label>1</label>
    </ligand>
</feature>
<dbReference type="GO" id="GO:0008199">
    <property type="term" value="F:ferric iron binding"/>
    <property type="evidence" value="ECO:0007669"/>
    <property type="project" value="InterPro"/>
</dbReference>
<evidence type="ECO:0000256" key="4">
    <source>
        <dbReference type="ARBA" id="ARBA00023004"/>
    </source>
</evidence>
<feature type="binding site" evidence="5">
    <location>
        <position position="149"/>
    </location>
    <ligand>
        <name>Fe cation</name>
        <dbReference type="ChEBI" id="CHEBI:24875"/>
        <label>1</label>
    </ligand>
</feature>
<dbReference type="Proteomes" id="UP000019118">
    <property type="component" value="Unassembled WGS sequence"/>
</dbReference>
<comment type="similarity">
    <text evidence="1 6">Belongs to the ferritin family.</text>
</comment>
<evidence type="ECO:0000313" key="10">
    <source>
        <dbReference type="Proteomes" id="UP000019118"/>
    </source>
</evidence>
<dbReference type="InterPro" id="IPR009040">
    <property type="entry name" value="Ferritin-like_diiron"/>
</dbReference>
<dbReference type="CDD" id="cd01056">
    <property type="entry name" value="Euk_Ferritin"/>
    <property type="match status" value="1"/>
</dbReference>
<dbReference type="EnsemblMetazoa" id="XM_019907262.1">
    <property type="protein sequence ID" value="XP_019762821.1"/>
    <property type="gene ID" value="LOC109539483"/>
</dbReference>
<dbReference type="PANTHER" id="PTHR11431:SF75">
    <property type="entry name" value="FERRITIN"/>
    <property type="match status" value="1"/>
</dbReference>
<dbReference type="PANTHER" id="PTHR11431">
    <property type="entry name" value="FERRITIN"/>
    <property type="match status" value="1"/>
</dbReference>
<dbReference type="AlphaFoldDB" id="A0AAR5PPV4"/>
<evidence type="ECO:0000256" key="1">
    <source>
        <dbReference type="ARBA" id="ARBA00007513"/>
    </source>
</evidence>
<feature type="binding site" evidence="5">
    <location>
        <position position="114"/>
    </location>
    <ligand>
        <name>Fe cation</name>
        <dbReference type="ChEBI" id="CHEBI:24875"/>
        <label>1</label>
    </ligand>
</feature>
<comment type="function">
    <text evidence="6">Stores iron in a soluble, non-toxic, readily available form. Important for iron homeostasis. Iron is taken up in the ferrous form and deposited as ferric hydroxides after oxidation.</text>
</comment>
<dbReference type="InterPro" id="IPR008331">
    <property type="entry name" value="Ferritin_DPS_dom"/>
</dbReference>
<organism evidence="9 10">
    <name type="scientific">Dendroctonus ponderosae</name>
    <name type="common">Mountain pine beetle</name>
    <dbReference type="NCBI Taxonomy" id="77166"/>
    <lineage>
        <taxon>Eukaryota</taxon>
        <taxon>Metazoa</taxon>
        <taxon>Ecdysozoa</taxon>
        <taxon>Arthropoda</taxon>
        <taxon>Hexapoda</taxon>
        <taxon>Insecta</taxon>
        <taxon>Pterygota</taxon>
        <taxon>Neoptera</taxon>
        <taxon>Endopterygota</taxon>
        <taxon>Coleoptera</taxon>
        <taxon>Polyphaga</taxon>
        <taxon>Cucujiformia</taxon>
        <taxon>Curculionidae</taxon>
        <taxon>Scolytinae</taxon>
        <taxon>Dendroctonus</taxon>
    </lineage>
</organism>
<dbReference type="InterPro" id="IPR009078">
    <property type="entry name" value="Ferritin-like_SF"/>
</dbReference>
<name>A0AAR5PPV4_DENPD</name>
<dbReference type="InterPro" id="IPR001519">
    <property type="entry name" value="Ferritin"/>
</dbReference>
<accession>A0AAR5PPV4</accession>
<dbReference type="EC" id="1.16.3.1" evidence="6"/>
<dbReference type="GO" id="GO:0008198">
    <property type="term" value="F:ferrous iron binding"/>
    <property type="evidence" value="ECO:0007669"/>
    <property type="project" value="TreeGrafter"/>
</dbReference>
<proteinExistence type="inferred from homology"/>
<keyword evidence="6" id="KW-0560">Oxidoreductase</keyword>
<dbReference type="GeneID" id="109539483"/>
<evidence type="ECO:0000259" key="8">
    <source>
        <dbReference type="PROSITE" id="PS50905"/>
    </source>
</evidence>
<dbReference type="Pfam" id="PF00210">
    <property type="entry name" value="Ferritin"/>
    <property type="match status" value="1"/>
</dbReference>
<dbReference type="Gene3D" id="1.20.1260.10">
    <property type="match status" value="1"/>
</dbReference>
<feature type="domain" description="Ferritin-like diiron" evidence="8">
    <location>
        <begin position="97"/>
        <end position="246"/>
    </location>
</feature>
<evidence type="ECO:0000256" key="3">
    <source>
        <dbReference type="ARBA" id="ARBA00022723"/>
    </source>
</evidence>
<feature type="binding site" evidence="5">
    <location>
        <position position="152"/>
    </location>
    <ligand>
        <name>Fe cation</name>
        <dbReference type="ChEBI" id="CHEBI:24875"/>
        <label>1</label>
    </ligand>
</feature>
<keyword evidence="2 6" id="KW-0409">Iron storage</keyword>
<comment type="catalytic activity">
    <reaction evidence="6">
        <text>4 Fe(2+) + O2 + 4 H(+) = 4 Fe(3+) + 2 H2O</text>
        <dbReference type="Rhea" id="RHEA:11148"/>
        <dbReference type="ChEBI" id="CHEBI:15377"/>
        <dbReference type="ChEBI" id="CHEBI:15378"/>
        <dbReference type="ChEBI" id="CHEBI:15379"/>
        <dbReference type="ChEBI" id="CHEBI:29033"/>
        <dbReference type="ChEBI" id="CHEBI:29034"/>
        <dbReference type="EC" id="1.16.3.1"/>
    </reaction>
</comment>
<evidence type="ECO:0000256" key="5">
    <source>
        <dbReference type="PIRSR" id="PIRSR601519-1"/>
    </source>
</evidence>
<feature type="region of interest" description="Disordered" evidence="7">
    <location>
        <begin position="77"/>
        <end position="96"/>
    </location>
</feature>
<dbReference type="PROSITE" id="PS50905">
    <property type="entry name" value="FERRITIN_LIKE"/>
    <property type="match status" value="1"/>
</dbReference>
<keyword evidence="10" id="KW-1185">Reference proteome</keyword>
<reference evidence="10" key="1">
    <citation type="journal article" date="2013" name="Genome Biol.">
        <title>Draft genome of the mountain pine beetle, Dendroctonus ponderosae Hopkins, a major forest pest.</title>
        <authorList>
            <person name="Keeling C.I."/>
            <person name="Yuen M.M."/>
            <person name="Liao N.Y."/>
            <person name="Docking T.R."/>
            <person name="Chan S.K."/>
            <person name="Taylor G.A."/>
            <person name="Palmquist D.L."/>
            <person name="Jackman S.D."/>
            <person name="Nguyen A."/>
            <person name="Li M."/>
            <person name="Henderson H."/>
            <person name="Janes J.K."/>
            <person name="Zhao Y."/>
            <person name="Pandoh P."/>
            <person name="Moore R."/>
            <person name="Sperling F.A."/>
            <person name="Huber D.P."/>
            <person name="Birol I."/>
            <person name="Jones S.J."/>
            <person name="Bohlmann J."/>
        </authorList>
    </citation>
    <scope>NUCLEOTIDE SEQUENCE</scope>
</reference>
<protein>
    <recommendedName>
        <fullName evidence="6">Ferritin</fullName>
        <ecNumber evidence="6">1.16.3.1</ecNumber>
    </recommendedName>
</protein>
<keyword evidence="3 5" id="KW-0479">Metal-binding</keyword>
<keyword evidence="4 5" id="KW-0408">Iron</keyword>
<dbReference type="GO" id="GO:0006826">
    <property type="term" value="P:iron ion transport"/>
    <property type="evidence" value="ECO:0007669"/>
    <property type="project" value="InterPro"/>
</dbReference>
<evidence type="ECO:0000313" key="9">
    <source>
        <dbReference type="EnsemblMetazoa" id="XP_019762821.1"/>
    </source>
</evidence>
<feature type="compositionally biased region" description="Basic and acidic residues" evidence="7">
    <location>
        <begin position="83"/>
        <end position="94"/>
    </location>
</feature>
<sequence length="286" mass="33174">MAVSLLSRRLFVCYWRQFFPQKSKFHSVRAPRSKPCSLRNYHRKNIGPVMYKINVATFYKGVSPSCNVSTYDSLVKQKSSGSDGKKCGENEEHPGRHKFHKEVEAALNEQIEIEFKASFAYLSMACYYGKSQVALPGCQGFFMKMHEEEHEHGIVFLNYVLMRGGQVQVPCIGPPDIQDWKDISKTFLAAVRLESQVKEKLEELVELAEKHHDYQLVDLVSGRFLEEQNKSIQTLGRLLTRSKMTNCDIGKHLFDLHVYESFVNNHKDNFMYKSELSEEELKRIYK</sequence>
<dbReference type="GO" id="GO:0005737">
    <property type="term" value="C:cytoplasm"/>
    <property type="evidence" value="ECO:0007669"/>
    <property type="project" value="TreeGrafter"/>
</dbReference>